<dbReference type="RefSeq" id="WP_132517204.1">
    <property type="nucleotide sequence ID" value="NZ_SMKP01000198.1"/>
</dbReference>
<evidence type="ECO:0000313" key="2">
    <source>
        <dbReference type="EMBL" id="TDD12621.1"/>
    </source>
</evidence>
<dbReference type="InterPro" id="IPR011008">
    <property type="entry name" value="Dimeric_a/b-barrel"/>
</dbReference>
<keyword evidence="3" id="KW-1185">Reference proteome</keyword>
<protein>
    <submittedName>
        <fullName evidence="2">Antibiotic biosynthesis monooxygenase</fullName>
    </submittedName>
</protein>
<dbReference type="AlphaFoldDB" id="A0A4R4W404"/>
<dbReference type="Gene3D" id="3.30.70.100">
    <property type="match status" value="1"/>
</dbReference>
<dbReference type="PROSITE" id="PS51725">
    <property type="entry name" value="ABM"/>
    <property type="match status" value="1"/>
</dbReference>
<evidence type="ECO:0000259" key="1">
    <source>
        <dbReference type="PROSITE" id="PS51725"/>
    </source>
</evidence>
<keyword evidence="2" id="KW-0560">Oxidoreductase</keyword>
<dbReference type="GO" id="GO:0004497">
    <property type="term" value="F:monooxygenase activity"/>
    <property type="evidence" value="ECO:0007669"/>
    <property type="project" value="UniProtKB-KW"/>
</dbReference>
<gene>
    <name evidence="2" type="ORF">E1294_43445</name>
</gene>
<dbReference type="EMBL" id="SMKP01000198">
    <property type="protein sequence ID" value="TDD12621.1"/>
    <property type="molecule type" value="Genomic_DNA"/>
</dbReference>
<reference evidence="2 3" key="1">
    <citation type="submission" date="2019-03" db="EMBL/GenBank/DDBJ databases">
        <title>Draft genome sequences of novel Actinobacteria.</title>
        <authorList>
            <person name="Sahin N."/>
            <person name="Ay H."/>
            <person name="Saygin H."/>
        </authorList>
    </citation>
    <scope>NUCLEOTIDE SEQUENCE [LARGE SCALE GENOMIC DNA]</scope>
    <source>
        <strain evidence="2 3">KC712</strain>
    </source>
</reference>
<evidence type="ECO:0000313" key="3">
    <source>
        <dbReference type="Proteomes" id="UP000294543"/>
    </source>
</evidence>
<comment type="caution">
    <text evidence="2">The sequence shown here is derived from an EMBL/GenBank/DDBJ whole genome shotgun (WGS) entry which is preliminary data.</text>
</comment>
<accession>A0A4R4W404</accession>
<dbReference type="Pfam" id="PF03992">
    <property type="entry name" value="ABM"/>
    <property type="match status" value="1"/>
</dbReference>
<organism evidence="2 3">
    <name type="scientific">Nonomuraea diastatica</name>
    <dbReference type="NCBI Taxonomy" id="1848329"/>
    <lineage>
        <taxon>Bacteria</taxon>
        <taxon>Bacillati</taxon>
        <taxon>Actinomycetota</taxon>
        <taxon>Actinomycetes</taxon>
        <taxon>Streptosporangiales</taxon>
        <taxon>Streptosporangiaceae</taxon>
        <taxon>Nonomuraea</taxon>
    </lineage>
</organism>
<keyword evidence="2" id="KW-0503">Monooxygenase</keyword>
<sequence length="108" mass="12000">MTSPRVRVLVYATASGDSHDELADAYHQVSRELAGTPGLLGNELLRSLTQPGGFLVLSEWDSLESFRTWEAGTRHRQTTAPLRSFQDRSRGQSFALYAVTAAYPEERS</sequence>
<name>A0A4R4W404_9ACTN</name>
<feature type="domain" description="ABM" evidence="1">
    <location>
        <begin position="6"/>
        <end position="94"/>
    </location>
</feature>
<dbReference type="InterPro" id="IPR007138">
    <property type="entry name" value="ABM_dom"/>
</dbReference>
<dbReference type="Proteomes" id="UP000294543">
    <property type="component" value="Unassembled WGS sequence"/>
</dbReference>
<dbReference type="SUPFAM" id="SSF54909">
    <property type="entry name" value="Dimeric alpha+beta barrel"/>
    <property type="match status" value="1"/>
</dbReference>
<dbReference type="OrthoDB" id="4304335at2"/>
<proteinExistence type="predicted"/>